<feature type="compositionally biased region" description="Basic and acidic residues" evidence="3">
    <location>
        <begin position="281"/>
        <end position="316"/>
    </location>
</feature>
<feature type="domain" description="MPN" evidence="4">
    <location>
        <begin position="7"/>
        <end position="141"/>
    </location>
</feature>
<dbReference type="Proteomes" id="UP001491310">
    <property type="component" value="Unassembled WGS sequence"/>
</dbReference>
<dbReference type="InterPro" id="IPR037518">
    <property type="entry name" value="MPN"/>
</dbReference>
<comment type="caution">
    <text evidence="5">The sequence shown here is derived from an EMBL/GenBank/DDBJ whole genome shotgun (WGS) entry which is preliminary data.</text>
</comment>
<evidence type="ECO:0000313" key="6">
    <source>
        <dbReference type="Proteomes" id="UP001491310"/>
    </source>
</evidence>
<sequence length="335" mass="37007">MPVPESAVVHPLVLLSVVDHYNRVARDTKKRVVGLLLGEHSKGRVDITNSFAVPYEEDDRDNSIWFLDHSYLESMFQMFKKVNAREKVVGWYSTGPRLREADLDITELMTNYCDTPLLVICEVQPKEMGLPTTAYYATDAIREDGTQKSQKVFVNIPTEIGATEAEEIGVEHLLRDVKDATVSTLAAEVSTLAAGLSGLKSRLLQIQEYLSLVIGGKLPVNHDILYQLQDVFNLLPNLGIEELARSFAVQSNDMMLAIYLASLTRSVLALHNLIDNKEQRVWREKEASKAAKEVKGPKGELSSADKKDDSSKKAEAGEGAPHSNGNVDGPDSNGK</sequence>
<dbReference type="PROSITE" id="PS50249">
    <property type="entry name" value="MPN"/>
    <property type="match status" value="1"/>
</dbReference>
<evidence type="ECO:0000256" key="2">
    <source>
        <dbReference type="ARBA" id="ARBA00022942"/>
    </source>
</evidence>
<name>A0ABR2YN87_9CHLO</name>
<dbReference type="InterPro" id="IPR000555">
    <property type="entry name" value="JAMM/MPN+_dom"/>
</dbReference>
<keyword evidence="2" id="KW-0647">Proteasome</keyword>
<evidence type="ECO:0000259" key="4">
    <source>
        <dbReference type="PROSITE" id="PS50249"/>
    </source>
</evidence>
<dbReference type="Pfam" id="PF01398">
    <property type="entry name" value="JAB"/>
    <property type="match status" value="1"/>
</dbReference>
<dbReference type="PANTHER" id="PTHR10540:SF7">
    <property type="entry name" value="26S PROTEASOME NON-ATPASE REGULATORY SUBUNIT 7"/>
    <property type="match status" value="1"/>
</dbReference>
<feature type="region of interest" description="Disordered" evidence="3">
    <location>
        <begin position="281"/>
        <end position="335"/>
    </location>
</feature>
<dbReference type="Pfam" id="PF13012">
    <property type="entry name" value="MitMem_reg"/>
    <property type="match status" value="1"/>
</dbReference>
<reference evidence="5 6" key="1">
    <citation type="journal article" date="2024" name="Nat. Commun.">
        <title>Phylogenomics reveals the evolutionary origins of lichenization in chlorophyte algae.</title>
        <authorList>
            <person name="Puginier C."/>
            <person name="Libourel C."/>
            <person name="Otte J."/>
            <person name="Skaloud P."/>
            <person name="Haon M."/>
            <person name="Grisel S."/>
            <person name="Petersen M."/>
            <person name="Berrin J.G."/>
            <person name="Delaux P.M."/>
            <person name="Dal Grande F."/>
            <person name="Keller J."/>
        </authorList>
    </citation>
    <scope>NUCLEOTIDE SEQUENCE [LARGE SCALE GENOMIC DNA]</scope>
    <source>
        <strain evidence="5 6">SAG 216-7</strain>
    </source>
</reference>
<dbReference type="Gene3D" id="3.40.140.10">
    <property type="entry name" value="Cytidine Deaminase, domain 2"/>
    <property type="match status" value="1"/>
</dbReference>
<organism evidence="5 6">
    <name type="scientific">Coccomyxa subellipsoidea</name>
    <dbReference type="NCBI Taxonomy" id="248742"/>
    <lineage>
        <taxon>Eukaryota</taxon>
        <taxon>Viridiplantae</taxon>
        <taxon>Chlorophyta</taxon>
        <taxon>core chlorophytes</taxon>
        <taxon>Trebouxiophyceae</taxon>
        <taxon>Trebouxiophyceae incertae sedis</taxon>
        <taxon>Coccomyxaceae</taxon>
        <taxon>Coccomyxa</taxon>
    </lineage>
</organism>
<dbReference type="CDD" id="cd08062">
    <property type="entry name" value="MPN_RPN7_8"/>
    <property type="match status" value="1"/>
</dbReference>
<evidence type="ECO:0000256" key="3">
    <source>
        <dbReference type="SAM" id="MobiDB-lite"/>
    </source>
</evidence>
<dbReference type="InterPro" id="IPR033858">
    <property type="entry name" value="MPN_RPN7_8"/>
</dbReference>
<dbReference type="EMBL" id="JALJOT010000008">
    <property type="protein sequence ID" value="KAK9908366.1"/>
    <property type="molecule type" value="Genomic_DNA"/>
</dbReference>
<protein>
    <recommendedName>
        <fullName evidence="4">MPN domain-containing protein</fullName>
    </recommendedName>
</protein>
<accession>A0ABR2YN87</accession>
<evidence type="ECO:0000313" key="5">
    <source>
        <dbReference type="EMBL" id="KAK9908366.1"/>
    </source>
</evidence>
<gene>
    <name evidence="5" type="ORF">WJX75_006771</name>
</gene>
<dbReference type="SMART" id="SM00232">
    <property type="entry name" value="JAB_MPN"/>
    <property type="match status" value="1"/>
</dbReference>
<keyword evidence="6" id="KW-1185">Reference proteome</keyword>
<dbReference type="InterPro" id="IPR024969">
    <property type="entry name" value="EIF3F/CSN6-like_C"/>
</dbReference>
<evidence type="ECO:0000256" key="1">
    <source>
        <dbReference type="ARBA" id="ARBA00008568"/>
    </source>
</evidence>
<proteinExistence type="inferred from homology"/>
<dbReference type="PANTHER" id="PTHR10540">
    <property type="entry name" value="EUKARYOTIC TRANSLATION INITIATION FACTOR 3 SUBUNIT F-RELATED"/>
    <property type="match status" value="1"/>
</dbReference>
<comment type="similarity">
    <text evidence="1">Belongs to the peptidase M67A family.</text>
</comment>